<reference evidence="1 2" key="1">
    <citation type="submission" date="2020-04" db="EMBL/GenBank/DDBJ databases">
        <title>Chryseobacterium sp. RJ-7-14 sp. nov., isolated from Jeju soil.</title>
        <authorList>
            <person name="Dahal R.H."/>
            <person name="Chaudhary D.K."/>
        </authorList>
    </citation>
    <scope>NUCLEOTIDE SEQUENCE [LARGE SCALE GENOMIC DNA]</scope>
    <source>
        <strain evidence="1 2">RJ-7-14</strain>
    </source>
</reference>
<dbReference type="EMBL" id="JABBGF010000001">
    <property type="protein sequence ID" value="NML56751.1"/>
    <property type="molecule type" value="Genomic_DNA"/>
</dbReference>
<gene>
    <name evidence="1" type="ORF">HHL20_05285</name>
</gene>
<keyword evidence="2" id="KW-1185">Reference proteome</keyword>
<dbReference type="RefSeq" id="WP_169230125.1">
    <property type="nucleotide sequence ID" value="NZ_JABBGF010000001.1"/>
</dbReference>
<accession>A0A7Y0A518</accession>
<dbReference type="Proteomes" id="UP000552615">
    <property type="component" value="Unassembled WGS sequence"/>
</dbReference>
<dbReference type="AlphaFoldDB" id="A0A7Y0A518"/>
<protein>
    <submittedName>
        <fullName evidence="1">Uncharacterized protein</fullName>
    </submittedName>
</protein>
<sequence length="435" mass="51578">MKNNKFDLSKFEKVEDLIYFDEVILSHLKLNKKNYFLYLVDNRETSDIFLLFEVEDKNIYDYLSRKISLKNLILENDLVHQIEEDFEGHIIDTQFLYTDQIKEEYFPSNDSYIEYLPSESSYYFEKLNQIYNKPYLQSLRKNAFFVKFSSENKLYGDTIGLNDLSNVLLSNLSSSFKNFLKIDFLKTFSNKIADDKVLSKIYKMALPYTDLRAVEFDFGSFEIGLSVDDILTTKIEDKDVKYWVENVGWKFKDIVLDDDMDNNELDEILTTYNDEERLKIFKPILNIIDNNKFNIQIKKTNSEKYKDLALNNRSIANRIITSIERPEQPQDFSVINMLTIIDKNKKKKTINLENTLFNNEQKTNIILHAKDFIDRGYNKIDSNLELVVTFENVNNKVFIKTEYDGNVFDVQIQSEKIDEEIKKLINIIYEYIINK</sequence>
<organism evidence="1 2">
    <name type="scientific">Chryseobacterium cheonjiense</name>
    <dbReference type="NCBI Taxonomy" id="2728845"/>
    <lineage>
        <taxon>Bacteria</taxon>
        <taxon>Pseudomonadati</taxon>
        <taxon>Bacteroidota</taxon>
        <taxon>Flavobacteriia</taxon>
        <taxon>Flavobacteriales</taxon>
        <taxon>Weeksellaceae</taxon>
        <taxon>Chryseobacterium group</taxon>
        <taxon>Chryseobacterium</taxon>
    </lineage>
</organism>
<comment type="caution">
    <text evidence="1">The sequence shown here is derived from an EMBL/GenBank/DDBJ whole genome shotgun (WGS) entry which is preliminary data.</text>
</comment>
<evidence type="ECO:0000313" key="1">
    <source>
        <dbReference type="EMBL" id="NML56751.1"/>
    </source>
</evidence>
<name>A0A7Y0A518_9FLAO</name>
<proteinExistence type="predicted"/>
<evidence type="ECO:0000313" key="2">
    <source>
        <dbReference type="Proteomes" id="UP000552615"/>
    </source>
</evidence>